<dbReference type="eggNOG" id="COG1396">
    <property type="taxonomic scope" value="Bacteria"/>
</dbReference>
<dbReference type="STRING" id="1070319.CAGGBEG34_330031"/>
<feature type="domain" description="HTH cro/C1-type" evidence="1">
    <location>
        <begin position="23"/>
        <end position="77"/>
    </location>
</feature>
<dbReference type="InterPro" id="IPR010982">
    <property type="entry name" value="Lambda_DNA-bd_dom_sf"/>
</dbReference>
<name>G2JAY3_9BURK</name>
<protein>
    <recommendedName>
        <fullName evidence="1">HTH cro/C1-type domain-containing protein</fullName>
    </recommendedName>
</protein>
<dbReference type="Pfam" id="PF01381">
    <property type="entry name" value="HTH_3"/>
    <property type="match status" value="1"/>
</dbReference>
<dbReference type="SUPFAM" id="SSF47413">
    <property type="entry name" value="lambda repressor-like DNA-binding domains"/>
    <property type="match status" value="1"/>
</dbReference>
<evidence type="ECO:0000313" key="2">
    <source>
        <dbReference type="EMBL" id="CCD29935.1"/>
    </source>
</evidence>
<evidence type="ECO:0000259" key="1">
    <source>
        <dbReference type="PROSITE" id="PS50943"/>
    </source>
</evidence>
<dbReference type="PROSITE" id="PS50943">
    <property type="entry name" value="HTH_CROC1"/>
    <property type="match status" value="1"/>
</dbReference>
<dbReference type="SMART" id="SM00530">
    <property type="entry name" value="HTH_XRE"/>
    <property type="match status" value="1"/>
</dbReference>
<dbReference type="OrthoDB" id="8527218at2"/>
<keyword evidence="3" id="KW-1185">Reference proteome</keyword>
<evidence type="ECO:0000313" key="3">
    <source>
        <dbReference type="Proteomes" id="UP000054051"/>
    </source>
</evidence>
<gene>
    <name evidence="2" type="ORF">CAGGBEG34_330031</name>
</gene>
<dbReference type="EMBL" id="CAFB01000051">
    <property type="protein sequence ID" value="CCD29935.1"/>
    <property type="molecule type" value="Genomic_DNA"/>
</dbReference>
<dbReference type="Proteomes" id="UP000054051">
    <property type="component" value="Unassembled WGS sequence"/>
</dbReference>
<accession>G2JAY3</accession>
<proteinExistence type="predicted"/>
<reference evidence="2 3" key="1">
    <citation type="submission" date="2011-08" db="EMBL/GenBank/DDBJ databases">
        <title>The genome of the obligate endobacterium of an arbuscular mycorrhizal fungus reveals an interphylum network of nutritional interactions.</title>
        <authorList>
            <person name="Ghignone S."/>
            <person name="Salvioli A."/>
            <person name="Anca I."/>
            <person name="Lumini E."/>
            <person name="Ortu G."/>
            <person name="Petiti L."/>
            <person name="Cruveiller S."/>
            <person name="Bianciotto V."/>
            <person name="Piffanelli P."/>
            <person name="Lanfranco L."/>
            <person name="Bonfante P."/>
        </authorList>
    </citation>
    <scope>NUCLEOTIDE SEQUENCE [LARGE SCALE GENOMIC DNA]</scope>
    <source>
        <strain evidence="2 3">BEG34</strain>
    </source>
</reference>
<dbReference type="Gene3D" id="1.10.260.40">
    <property type="entry name" value="lambda repressor-like DNA-binding domains"/>
    <property type="match status" value="1"/>
</dbReference>
<dbReference type="GO" id="GO:0003677">
    <property type="term" value="F:DNA binding"/>
    <property type="evidence" value="ECO:0007669"/>
    <property type="project" value="InterPro"/>
</dbReference>
<dbReference type="CDD" id="cd00093">
    <property type="entry name" value="HTH_XRE"/>
    <property type="match status" value="1"/>
</dbReference>
<sequence>MTQRSLKALEKITGAQLRLGHLLAAIRQAEEMTVTAFAQKLSISKQYLCDLEHHRKCPSPKLAAAYAEKLGYSPEQFVRLALQEKLNQDGLHFQVELTPLAA</sequence>
<dbReference type="InterPro" id="IPR001387">
    <property type="entry name" value="Cro/C1-type_HTH"/>
</dbReference>
<dbReference type="AlphaFoldDB" id="G2JAY3"/>
<organism evidence="2 3">
    <name type="scientific">Candidatus Glomeribacter gigasporarum BEG34</name>
    <dbReference type="NCBI Taxonomy" id="1070319"/>
    <lineage>
        <taxon>Bacteria</taxon>
        <taxon>Pseudomonadati</taxon>
        <taxon>Pseudomonadota</taxon>
        <taxon>Betaproteobacteria</taxon>
        <taxon>Burkholderiales</taxon>
        <taxon>Burkholderiaceae</taxon>
        <taxon>Candidatus Glomeribacter</taxon>
    </lineage>
</organism>
<comment type="caution">
    <text evidence="2">The sequence shown here is derived from an EMBL/GenBank/DDBJ whole genome shotgun (WGS) entry which is preliminary data.</text>
</comment>